<dbReference type="STRING" id="69279.BG36_05505"/>
<dbReference type="Proteomes" id="UP000019849">
    <property type="component" value="Unassembled WGS sequence"/>
</dbReference>
<dbReference type="EMBL" id="JENY01000015">
    <property type="protein sequence ID" value="EXL06799.1"/>
    <property type="molecule type" value="Genomic_DNA"/>
</dbReference>
<dbReference type="AlphaFoldDB" id="A0A011T5F4"/>
<dbReference type="Pfam" id="PF01042">
    <property type="entry name" value="Ribonuc_L-PSP"/>
    <property type="match status" value="1"/>
</dbReference>
<dbReference type="eggNOG" id="COG0251">
    <property type="taxonomic scope" value="Bacteria"/>
</dbReference>
<comment type="caution">
    <text evidence="1">The sequence shown here is derived from an EMBL/GenBank/DDBJ whole genome shotgun (WGS) entry which is preliminary data.</text>
</comment>
<dbReference type="RefSeq" id="WP_035026993.1">
    <property type="nucleotide sequence ID" value="NZ_KK073888.1"/>
</dbReference>
<proteinExistence type="predicted"/>
<dbReference type="InterPro" id="IPR035959">
    <property type="entry name" value="RutC-like_sf"/>
</dbReference>
<organism evidence="1 3">
    <name type="scientific">Aquamicrobium defluvii</name>
    <dbReference type="NCBI Taxonomy" id="69279"/>
    <lineage>
        <taxon>Bacteria</taxon>
        <taxon>Pseudomonadati</taxon>
        <taxon>Pseudomonadota</taxon>
        <taxon>Alphaproteobacteria</taxon>
        <taxon>Hyphomicrobiales</taxon>
        <taxon>Phyllobacteriaceae</taxon>
        <taxon>Aquamicrobium</taxon>
    </lineage>
</organism>
<dbReference type="HOGENOM" id="CLU_100715_5_3_5"/>
<dbReference type="PANTHER" id="PTHR43857:SF1">
    <property type="entry name" value="YJGH FAMILY PROTEIN"/>
    <property type="match status" value="1"/>
</dbReference>
<evidence type="ECO:0000313" key="1">
    <source>
        <dbReference type="EMBL" id="EXL06799.1"/>
    </source>
</evidence>
<dbReference type="SUPFAM" id="SSF55298">
    <property type="entry name" value="YjgF-like"/>
    <property type="match status" value="1"/>
</dbReference>
<reference evidence="1 3" key="1">
    <citation type="submission" date="2014-02" db="EMBL/GenBank/DDBJ databases">
        <title>Aquamicrobium defluvii Genome sequencing.</title>
        <authorList>
            <person name="Wang X."/>
        </authorList>
    </citation>
    <scope>NUCLEOTIDE SEQUENCE [LARGE SCALE GENOMIC DNA]</scope>
    <source>
        <strain evidence="1 3">W13Z1</strain>
    </source>
</reference>
<dbReference type="Proteomes" id="UP000294958">
    <property type="component" value="Unassembled WGS sequence"/>
</dbReference>
<dbReference type="EMBL" id="SNZF01000007">
    <property type="protein sequence ID" value="TDR35891.1"/>
    <property type="molecule type" value="Genomic_DNA"/>
</dbReference>
<gene>
    <name evidence="1" type="ORF">BG36_05505</name>
    <name evidence="2" type="ORF">DES43_10759</name>
</gene>
<dbReference type="Gene3D" id="3.30.1330.40">
    <property type="entry name" value="RutC-like"/>
    <property type="match status" value="1"/>
</dbReference>
<name>A0A011T5F4_9HYPH</name>
<evidence type="ECO:0000313" key="3">
    <source>
        <dbReference type="Proteomes" id="UP000019849"/>
    </source>
</evidence>
<reference evidence="2 4" key="2">
    <citation type="submission" date="2019-03" db="EMBL/GenBank/DDBJ databases">
        <title>Genomic Encyclopedia of Type Strains, Phase IV (KMG-IV): sequencing the most valuable type-strain genomes for metagenomic binning, comparative biology and taxonomic classification.</title>
        <authorList>
            <person name="Goeker M."/>
        </authorList>
    </citation>
    <scope>NUCLEOTIDE SEQUENCE [LARGE SCALE GENOMIC DNA]</scope>
    <source>
        <strain evidence="2 4">DSM 11603</strain>
    </source>
</reference>
<dbReference type="InterPro" id="IPR006175">
    <property type="entry name" value="YjgF/YER057c/UK114"/>
</dbReference>
<protein>
    <submittedName>
        <fullName evidence="2">Enamine deaminase RidA (YjgF/YER057c/UK114 family)</fullName>
    </submittedName>
    <submittedName>
        <fullName evidence="1">Endoribonuclease L-PSP</fullName>
    </submittedName>
</protein>
<dbReference type="PANTHER" id="PTHR43857">
    <property type="entry name" value="BLR7761 PROTEIN"/>
    <property type="match status" value="1"/>
</dbReference>
<sequence length="126" mass="12818">MTRRNISSGSHFEAAYGYSRAVVTGSQAFVSGTVGMNYATGTIDPDAAMQVGQIVANIEAALAQADFGRADIVQLTTYIAGAELMPVVGAALGEAFGDIRPANTVVVAGFPVPGVLVEISAIAVRG</sequence>
<evidence type="ECO:0000313" key="2">
    <source>
        <dbReference type="EMBL" id="TDR35891.1"/>
    </source>
</evidence>
<dbReference type="PATRIC" id="fig|69279.3.peg.2486"/>
<keyword evidence="4" id="KW-1185">Reference proteome</keyword>
<evidence type="ECO:0000313" key="4">
    <source>
        <dbReference type="Proteomes" id="UP000294958"/>
    </source>
</evidence>
<accession>A0A011T5F4</accession>